<dbReference type="SMART" id="SM00479">
    <property type="entry name" value="EXOIII"/>
    <property type="match status" value="1"/>
</dbReference>
<dbReference type="GO" id="GO:0003677">
    <property type="term" value="F:DNA binding"/>
    <property type="evidence" value="ECO:0007669"/>
    <property type="project" value="InterPro"/>
</dbReference>
<dbReference type="InterPro" id="IPR036397">
    <property type="entry name" value="RNaseH_sf"/>
</dbReference>
<keyword evidence="2" id="KW-0269">Exonuclease</keyword>
<dbReference type="InterPro" id="IPR006054">
    <property type="entry name" value="DnaQ"/>
</dbReference>
<dbReference type="GO" id="GO:0003887">
    <property type="term" value="F:DNA-directed DNA polymerase activity"/>
    <property type="evidence" value="ECO:0007669"/>
    <property type="project" value="InterPro"/>
</dbReference>
<dbReference type="Gene3D" id="3.30.420.10">
    <property type="entry name" value="Ribonuclease H-like superfamily/Ribonuclease H"/>
    <property type="match status" value="1"/>
</dbReference>
<dbReference type="GO" id="GO:0008408">
    <property type="term" value="F:3'-5' exonuclease activity"/>
    <property type="evidence" value="ECO:0007669"/>
    <property type="project" value="TreeGrafter"/>
</dbReference>
<evidence type="ECO:0000313" key="2">
    <source>
        <dbReference type="EMBL" id="MST54972.1"/>
    </source>
</evidence>
<gene>
    <name evidence="2" type="ORF">FYJ74_02755</name>
</gene>
<dbReference type="PANTHER" id="PTHR30231:SF41">
    <property type="entry name" value="DNA POLYMERASE III SUBUNIT EPSILON"/>
    <property type="match status" value="1"/>
</dbReference>
<dbReference type="FunFam" id="3.30.420.10:FF:000045">
    <property type="entry name" value="3'-5' exonuclease DinG"/>
    <property type="match status" value="1"/>
</dbReference>
<sequence length="196" mass="21608">MPLSIAETGFTALDIETTGLSPAFCGIVEIAALKIFPDGSQRPFQMLVDPGRPIPRDVSAIHGIDDAMVRGQPRAADAVAALVNFVGPSPLVLHNAPFDMSFLNPVVRRQRLQWDSPAVFDTLRLSRQAFPGLNSYSLESLSRFFDFDAGGHHRALADCRYCVQLFARILRKIRGLDMDFAAFAREYASSARLLAR</sequence>
<accession>A0A6L5YBQ6</accession>
<organism evidence="2 3">
    <name type="scientific">Pyramidobacter porci</name>
    <dbReference type="NCBI Taxonomy" id="2605789"/>
    <lineage>
        <taxon>Bacteria</taxon>
        <taxon>Thermotogati</taxon>
        <taxon>Synergistota</taxon>
        <taxon>Synergistia</taxon>
        <taxon>Synergistales</taxon>
        <taxon>Dethiosulfovibrionaceae</taxon>
        <taxon>Pyramidobacter</taxon>
    </lineage>
</organism>
<dbReference type="GeneID" id="90985786"/>
<proteinExistence type="predicted"/>
<dbReference type="PANTHER" id="PTHR30231">
    <property type="entry name" value="DNA POLYMERASE III SUBUNIT EPSILON"/>
    <property type="match status" value="1"/>
</dbReference>
<dbReference type="CDD" id="cd06127">
    <property type="entry name" value="DEDDh"/>
    <property type="match status" value="1"/>
</dbReference>
<dbReference type="NCBIfam" id="TIGR00573">
    <property type="entry name" value="dnaq"/>
    <property type="match status" value="1"/>
</dbReference>
<protein>
    <submittedName>
        <fullName evidence="2">3'-5' exonuclease</fullName>
    </submittedName>
</protein>
<dbReference type="SUPFAM" id="SSF53098">
    <property type="entry name" value="Ribonuclease H-like"/>
    <property type="match status" value="1"/>
</dbReference>
<dbReference type="RefSeq" id="WP_154528079.1">
    <property type="nucleotide sequence ID" value="NZ_JAXDZJ010000101.1"/>
</dbReference>
<dbReference type="Proteomes" id="UP000473699">
    <property type="component" value="Unassembled WGS sequence"/>
</dbReference>
<evidence type="ECO:0000259" key="1">
    <source>
        <dbReference type="SMART" id="SM00479"/>
    </source>
</evidence>
<dbReference type="EMBL" id="VUNH01000002">
    <property type="protein sequence ID" value="MST54972.1"/>
    <property type="molecule type" value="Genomic_DNA"/>
</dbReference>
<dbReference type="AlphaFoldDB" id="A0A6L5YBQ6"/>
<feature type="domain" description="Exonuclease" evidence="1">
    <location>
        <begin position="9"/>
        <end position="175"/>
    </location>
</feature>
<dbReference type="InterPro" id="IPR012337">
    <property type="entry name" value="RNaseH-like_sf"/>
</dbReference>
<keyword evidence="2" id="KW-0540">Nuclease</keyword>
<name>A0A6L5YBQ6_9BACT</name>
<evidence type="ECO:0000313" key="3">
    <source>
        <dbReference type="Proteomes" id="UP000473699"/>
    </source>
</evidence>
<keyword evidence="2" id="KW-0378">Hydrolase</keyword>
<dbReference type="GO" id="GO:0045004">
    <property type="term" value="P:DNA replication proofreading"/>
    <property type="evidence" value="ECO:0007669"/>
    <property type="project" value="TreeGrafter"/>
</dbReference>
<dbReference type="GO" id="GO:0005829">
    <property type="term" value="C:cytosol"/>
    <property type="evidence" value="ECO:0007669"/>
    <property type="project" value="TreeGrafter"/>
</dbReference>
<dbReference type="InterPro" id="IPR013520">
    <property type="entry name" value="Ribonucl_H"/>
</dbReference>
<reference evidence="2 3" key="1">
    <citation type="submission" date="2019-08" db="EMBL/GenBank/DDBJ databases">
        <title>In-depth cultivation of the pig gut microbiome towards novel bacterial diversity and tailored functional studies.</title>
        <authorList>
            <person name="Wylensek D."/>
            <person name="Hitch T.C.A."/>
            <person name="Clavel T."/>
        </authorList>
    </citation>
    <scope>NUCLEOTIDE SEQUENCE [LARGE SCALE GENOMIC DNA]</scope>
    <source>
        <strain evidence="2 3">SM-530-WT-4B</strain>
    </source>
</reference>
<comment type="caution">
    <text evidence="2">The sequence shown here is derived from an EMBL/GenBank/DDBJ whole genome shotgun (WGS) entry which is preliminary data.</text>
</comment>
<keyword evidence="3" id="KW-1185">Reference proteome</keyword>
<dbReference type="Pfam" id="PF00929">
    <property type="entry name" value="RNase_T"/>
    <property type="match status" value="1"/>
</dbReference>